<dbReference type="Gene3D" id="3.20.20.140">
    <property type="entry name" value="Metal-dependent hydrolases"/>
    <property type="match status" value="1"/>
</dbReference>
<dbReference type="PANTHER" id="PTHR42924:SF3">
    <property type="entry name" value="POLYMERASE_HISTIDINOL PHOSPHATASE N-TERMINAL DOMAIN-CONTAINING PROTEIN"/>
    <property type="match status" value="1"/>
</dbReference>
<accession>A0ABW4R0Q2</accession>
<name>A0ABW4R0Q2_9BACT</name>
<comment type="caution">
    <text evidence="1">The sequence shown here is derived from an EMBL/GenBank/DDBJ whole genome shotgun (WGS) entry which is preliminary data.</text>
</comment>
<dbReference type="InterPro" id="IPR016195">
    <property type="entry name" value="Pol/histidinol_Pase-like"/>
</dbReference>
<dbReference type="Proteomes" id="UP001597197">
    <property type="component" value="Unassembled WGS sequence"/>
</dbReference>
<sequence length="480" mass="51424">MGSYLGLAAPAPALAQAPVELIRTGHVPADSLYKLLYVPIEVPAGTREIRVQESYPHQGKNVLNMGIYDPRGHQAGHPRGFRGWSGGAKNEFFINAQAASTGYVPGPVGAGTWHVLLYPSTIEPAGLDWQLRVTLVPGAAGPAFQPTPAPAVANDRPGWYQGDLHLHTLHSDGKRTQQELVDEASAQGLDFLISTEHNTNSANLSWGQYASPKLLIINGEEVTTTAFGHWNALGLDATTLLDWRYAPADSAIASATAQVRALGGLAIINHPFFPDTVNRFRFGVRHFDGIEVWNGRWDARNERALAWWDALLRQGRPTLAVAASDTHTAAPSPNQLGRPRTVVQAGGLSRTGIMQGLRRGRAYLVADRLISLTLTAQAGAATAGLGDTLAVVAVQVIRVAFELRGAPAGTITLRSDLGVLATNPVAASGPTVVRWPLPNAHPRYLRVEVRTPQGAMLALTNPIWVSSPATRRPASKKLIK</sequence>
<gene>
    <name evidence="1" type="ORF">ACFSDX_22225</name>
</gene>
<dbReference type="NCBIfam" id="NF038032">
    <property type="entry name" value="CehA_McbA_metalo"/>
    <property type="match status" value="1"/>
</dbReference>
<protein>
    <submittedName>
        <fullName evidence="1">CehA/McbA family metallohydrolase</fullName>
    </submittedName>
</protein>
<organism evidence="1 2">
    <name type="scientific">Hymenobacter bucti</name>
    <dbReference type="NCBI Taxonomy" id="1844114"/>
    <lineage>
        <taxon>Bacteria</taxon>
        <taxon>Pseudomonadati</taxon>
        <taxon>Bacteroidota</taxon>
        <taxon>Cytophagia</taxon>
        <taxon>Cytophagales</taxon>
        <taxon>Hymenobacteraceae</taxon>
        <taxon>Hymenobacter</taxon>
    </lineage>
</organism>
<dbReference type="EMBL" id="JBHUFD010000018">
    <property type="protein sequence ID" value="MFD1875167.1"/>
    <property type="molecule type" value="Genomic_DNA"/>
</dbReference>
<proteinExistence type="predicted"/>
<reference evidence="2" key="1">
    <citation type="journal article" date="2019" name="Int. J. Syst. Evol. Microbiol.">
        <title>The Global Catalogue of Microorganisms (GCM) 10K type strain sequencing project: providing services to taxonomists for standard genome sequencing and annotation.</title>
        <authorList>
            <consortium name="The Broad Institute Genomics Platform"/>
            <consortium name="The Broad Institute Genome Sequencing Center for Infectious Disease"/>
            <person name="Wu L."/>
            <person name="Ma J."/>
        </authorList>
    </citation>
    <scope>NUCLEOTIDE SEQUENCE [LARGE SCALE GENOMIC DNA]</scope>
    <source>
        <strain evidence="2">CGMCC 1.15795</strain>
    </source>
</reference>
<evidence type="ECO:0000313" key="2">
    <source>
        <dbReference type="Proteomes" id="UP001597197"/>
    </source>
</evidence>
<dbReference type="RefSeq" id="WP_382317601.1">
    <property type="nucleotide sequence ID" value="NZ_JBHUFD010000018.1"/>
</dbReference>
<dbReference type="SUPFAM" id="SSF89550">
    <property type="entry name" value="PHP domain-like"/>
    <property type="match status" value="1"/>
</dbReference>
<keyword evidence="2" id="KW-1185">Reference proteome</keyword>
<evidence type="ECO:0000313" key="1">
    <source>
        <dbReference type="EMBL" id="MFD1875167.1"/>
    </source>
</evidence>
<dbReference type="PANTHER" id="PTHR42924">
    <property type="entry name" value="EXONUCLEASE"/>
    <property type="match status" value="1"/>
</dbReference>
<dbReference type="InterPro" id="IPR052018">
    <property type="entry name" value="PHP_domain"/>
</dbReference>